<organism evidence="1">
    <name type="scientific">Picea sitchensis</name>
    <name type="common">Sitka spruce</name>
    <name type="synonym">Pinus sitchensis</name>
    <dbReference type="NCBI Taxonomy" id="3332"/>
    <lineage>
        <taxon>Eukaryota</taxon>
        <taxon>Viridiplantae</taxon>
        <taxon>Streptophyta</taxon>
        <taxon>Embryophyta</taxon>
        <taxon>Tracheophyta</taxon>
        <taxon>Spermatophyta</taxon>
        <taxon>Pinopsida</taxon>
        <taxon>Pinidae</taxon>
        <taxon>Conifers I</taxon>
        <taxon>Pinales</taxon>
        <taxon>Pinaceae</taxon>
        <taxon>Picea</taxon>
    </lineage>
</organism>
<protein>
    <submittedName>
        <fullName evidence="1">Uncharacterized protein</fullName>
    </submittedName>
</protein>
<name>A0A6B9XQJ6_PICSI</name>
<proteinExistence type="predicted"/>
<reference evidence="1" key="1">
    <citation type="submission" date="2019-03" db="EMBL/GenBank/DDBJ databases">
        <title>Largest Complete Mitochondrial Genome of a Gymnosperm, Sitka Spruce (Picea sitchensis), Indicates Complex Physical Structure.</title>
        <authorList>
            <person name="Jackman S.D."/>
            <person name="Coombe L."/>
            <person name="Warren R."/>
            <person name="Kirk H."/>
            <person name="Trinh E."/>
            <person name="McLeod T."/>
            <person name="Pleasance S."/>
            <person name="Pandoh P."/>
            <person name="Zhao Y."/>
            <person name="Coope R."/>
            <person name="Bousquet J."/>
            <person name="Bohlmann J.C."/>
            <person name="Jones S.J.M."/>
            <person name="Birol I."/>
        </authorList>
    </citation>
    <scope>NUCLEOTIDE SEQUENCE</scope>
    <source>
        <strain evidence="1">Q903</strain>
    </source>
</reference>
<dbReference type="AlphaFoldDB" id="A0A6B9XQJ6"/>
<evidence type="ECO:0000313" key="1">
    <source>
        <dbReference type="EMBL" id="QHR89839.1"/>
    </source>
</evidence>
<geneLocation type="mitochondrion" evidence="1"/>
<sequence>MISLWIKGGDPSSHAIWEMSWGGRGRIRVDWVFYIYVGSRGHIDSMKRAATECYMRL</sequence>
<accession>A0A6B9XQJ6</accession>
<keyword evidence="1" id="KW-0496">Mitochondrion</keyword>
<dbReference type="EMBL" id="MK697699">
    <property type="protein sequence ID" value="QHR89839.1"/>
    <property type="molecule type" value="Genomic_DNA"/>
</dbReference>
<gene>
    <name evidence="1" type="primary">orf03884</name>
    <name evidence="1" type="ORF">Q903MT_gene3861</name>
</gene>